<evidence type="ECO:0000256" key="10">
    <source>
        <dbReference type="ARBA" id="ARBA00022801"/>
    </source>
</evidence>
<evidence type="ECO:0000256" key="4">
    <source>
        <dbReference type="ARBA" id="ARBA00005300"/>
    </source>
</evidence>
<sequence length="212" mass="24270">MAKKKFYVVWNGHQTGIFTSWEQCKKAVEGFQDAKYKAFPSLELAQKAFSESFDNYKGKTFFKSELSENELKQIGNPKIPSVAVDAACSGNPGVMEYRGVDTQTQKELFRISPMQGGTNNIGEFLAIVHALALLKKHNQTTPIYSDSQIAINWIRQKKCKTNITKNDKNHKIFELIERAEIWLHENTFPNHILKWQTKAWGEIPADFGRKNN</sequence>
<dbReference type="InterPro" id="IPR017290">
    <property type="entry name" value="RNase_H_bac"/>
</dbReference>
<dbReference type="Gene3D" id="3.40.970.10">
    <property type="entry name" value="Ribonuclease H1, N-terminal domain"/>
    <property type="match status" value="1"/>
</dbReference>
<evidence type="ECO:0000256" key="11">
    <source>
        <dbReference type="ARBA" id="ARBA00022842"/>
    </source>
</evidence>
<keyword evidence="8 12" id="KW-0479">Metal-binding</keyword>
<evidence type="ECO:0000256" key="13">
    <source>
        <dbReference type="PIRSR" id="PIRSR037839-1"/>
    </source>
</evidence>
<dbReference type="InterPro" id="IPR037056">
    <property type="entry name" value="RNase_H1_N_sf"/>
</dbReference>
<feature type="binding site" evidence="13">
    <location>
        <position position="206"/>
    </location>
    <ligand>
        <name>Mg(2+)</name>
        <dbReference type="ChEBI" id="CHEBI:18420"/>
        <label>1</label>
    </ligand>
</feature>
<dbReference type="GO" id="GO:0003676">
    <property type="term" value="F:nucleic acid binding"/>
    <property type="evidence" value="ECO:0007669"/>
    <property type="project" value="UniProtKB-UniRule"/>
</dbReference>
<keyword evidence="16" id="KW-1185">Reference proteome</keyword>
<evidence type="ECO:0000256" key="5">
    <source>
        <dbReference type="ARBA" id="ARBA00012180"/>
    </source>
</evidence>
<keyword evidence="7 12" id="KW-0540">Nuclease</keyword>
<comment type="cofactor">
    <cofactor evidence="13">
        <name>Mn(2+)</name>
        <dbReference type="ChEBI" id="CHEBI:29035"/>
    </cofactor>
    <cofactor evidence="13">
        <name>Mg(2+)</name>
        <dbReference type="ChEBI" id="CHEBI:18420"/>
    </cofactor>
    <text evidence="13">Binds 2 metal ions per subunit. Manganese or magnesium.</text>
</comment>
<gene>
    <name evidence="15" type="primary">rnhA</name>
    <name evidence="15" type="ORF">CCYN2B_120089</name>
</gene>
<evidence type="ECO:0000259" key="14">
    <source>
        <dbReference type="PROSITE" id="PS50879"/>
    </source>
</evidence>
<evidence type="ECO:0000256" key="6">
    <source>
        <dbReference type="ARBA" id="ARBA00017721"/>
    </source>
</evidence>
<dbReference type="STRING" id="28189.CCYN74_110035"/>
<dbReference type="eggNOG" id="COG3341">
    <property type="taxonomic scope" value="Bacteria"/>
</dbReference>
<feature type="binding site" evidence="13">
    <location>
        <position position="85"/>
    </location>
    <ligand>
        <name>Mg(2+)</name>
        <dbReference type="ChEBI" id="CHEBI:18420"/>
        <label>1</label>
    </ligand>
</feature>
<comment type="catalytic activity">
    <reaction evidence="1 12">
        <text>Endonucleolytic cleavage to 5'-phosphomonoester.</text>
        <dbReference type="EC" id="3.1.26.4"/>
    </reaction>
</comment>
<evidence type="ECO:0000256" key="3">
    <source>
        <dbReference type="ARBA" id="ARBA00004065"/>
    </source>
</evidence>
<accession>A0A0B7H082</accession>
<dbReference type="InterPro" id="IPR009027">
    <property type="entry name" value="Ribosomal_bL9/RNase_H1_N"/>
</dbReference>
<dbReference type="Proteomes" id="UP000038055">
    <property type="component" value="Unassembled WGS sequence"/>
</dbReference>
<dbReference type="GO" id="GO:0005737">
    <property type="term" value="C:cytoplasm"/>
    <property type="evidence" value="ECO:0007669"/>
    <property type="project" value="UniProtKB-SubCell"/>
</dbReference>
<evidence type="ECO:0000256" key="8">
    <source>
        <dbReference type="ARBA" id="ARBA00022723"/>
    </source>
</evidence>
<feature type="binding site" evidence="13">
    <location>
        <position position="146"/>
    </location>
    <ligand>
        <name>Mg(2+)</name>
        <dbReference type="ChEBI" id="CHEBI:18420"/>
        <label>2</label>
    </ligand>
</feature>
<comment type="similarity">
    <text evidence="4 12">Belongs to the RNase H family.</text>
</comment>
<evidence type="ECO:0000256" key="7">
    <source>
        <dbReference type="ARBA" id="ARBA00022722"/>
    </source>
</evidence>
<keyword evidence="12" id="KW-0963">Cytoplasm</keyword>
<dbReference type="GO" id="GO:0043137">
    <property type="term" value="P:DNA replication, removal of RNA primer"/>
    <property type="evidence" value="ECO:0007669"/>
    <property type="project" value="TreeGrafter"/>
</dbReference>
<dbReference type="Pfam" id="PF01693">
    <property type="entry name" value="Cauli_VI"/>
    <property type="match status" value="1"/>
</dbReference>
<evidence type="ECO:0000256" key="1">
    <source>
        <dbReference type="ARBA" id="ARBA00000077"/>
    </source>
</evidence>
<dbReference type="CDD" id="cd13935">
    <property type="entry name" value="RNase_H_bacteria_like"/>
    <property type="match status" value="1"/>
</dbReference>
<proteinExistence type="inferred from homology"/>
<dbReference type="GO" id="GO:0004523">
    <property type="term" value="F:RNA-DNA hybrid ribonuclease activity"/>
    <property type="evidence" value="ECO:0007669"/>
    <property type="project" value="UniProtKB-UniRule"/>
</dbReference>
<dbReference type="InterPro" id="IPR036397">
    <property type="entry name" value="RNaseH_sf"/>
</dbReference>
<dbReference type="InterPro" id="IPR011320">
    <property type="entry name" value="RNase_H1_N"/>
</dbReference>
<evidence type="ECO:0000256" key="12">
    <source>
        <dbReference type="PIRNR" id="PIRNR037839"/>
    </source>
</evidence>
<dbReference type="FunFam" id="3.40.970.10:FF:000002">
    <property type="entry name" value="Ribonuclease H"/>
    <property type="match status" value="1"/>
</dbReference>
<dbReference type="PROSITE" id="PS50879">
    <property type="entry name" value="RNASE_H_1"/>
    <property type="match status" value="1"/>
</dbReference>
<dbReference type="PIRSF" id="PIRSF037839">
    <property type="entry name" value="Ribonuclease_H"/>
    <property type="match status" value="1"/>
</dbReference>
<feature type="domain" description="RNase H type-1" evidence="14">
    <location>
        <begin position="76"/>
        <end position="212"/>
    </location>
</feature>
<dbReference type="PANTHER" id="PTHR10642">
    <property type="entry name" value="RIBONUCLEASE H1"/>
    <property type="match status" value="1"/>
</dbReference>
<keyword evidence="9 12" id="KW-0255">Endonuclease</keyword>
<dbReference type="EMBL" id="CDOD01000004">
    <property type="protein sequence ID" value="CEN32785.1"/>
    <property type="molecule type" value="Genomic_DNA"/>
</dbReference>
<evidence type="ECO:0000256" key="2">
    <source>
        <dbReference type="ARBA" id="ARBA00001946"/>
    </source>
</evidence>
<dbReference type="InterPro" id="IPR012337">
    <property type="entry name" value="RNaseH-like_sf"/>
</dbReference>
<dbReference type="SUPFAM" id="SSF55658">
    <property type="entry name" value="L9 N-domain-like"/>
    <property type="match status" value="1"/>
</dbReference>
<keyword evidence="10 12" id="KW-0378">Hydrolase</keyword>
<feature type="binding site" evidence="13">
    <location>
        <position position="123"/>
    </location>
    <ligand>
        <name>Mg(2+)</name>
        <dbReference type="ChEBI" id="CHEBI:18420"/>
        <label>2</label>
    </ligand>
</feature>
<dbReference type="InterPro" id="IPR050092">
    <property type="entry name" value="RNase_H"/>
</dbReference>
<keyword evidence="11 12" id="KW-0460">Magnesium</keyword>
<dbReference type="InterPro" id="IPR002156">
    <property type="entry name" value="RNaseH_domain"/>
</dbReference>
<keyword evidence="13" id="KW-0464">Manganese</keyword>
<comment type="function">
    <text evidence="3 12">Endonuclease that specifically degrades the RNA of RNA-DNA hybrids.</text>
</comment>
<dbReference type="SUPFAM" id="SSF53098">
    <property type="entry name" value="Ribonuclease H-like"/>
    <property type="match status" value="1"/>
</dbReference>
<dbReference type="Gene3D" id="3.30.420.10">
    <property type="entry name" value="Ribonuclease H-like superfamily/Ribonuclease H"/>
    <property type="match status" value="1"/>
</dbReference>
<dbReference type="GO" id="GO:0046872">
    <property type="term" value="F:metal ion binding"/>
    <property type="evidence" value="ECO:0007669"/>
    <property type="project" value="UniProtKB-KW"/>
</dbReference>
<name>A0A0B7H082_9FLAO</name>
<reference evidence="16" key="1">
    <citation type="submission" date="2015-01" db="EMBL/GenBank/DDBJ databases">
        <authorList>
            <person name="MANFREDI Pablo"/>
        </authorList>
    </citation>
    <scope>NUCLEOTIDE SEQUENCE [LARGE SCALE GENOMIC DNA]</scope>
    <source>
        <strain evidence="16">Ccyn2B</strain>
    </source>
</reference>
<dbReference type="Pfam" id="PF00075">
    <property type="entry name" value="RNase_H"/>
    <property type="match status" value="1"/>
</dbReference>
<dbReference type="RefSeq" id="WP_041990256.1">
    <property type="nucleotide sequence ID" value="NZ_CDOD01000004.1"/>
</dbReference>
<evidence type="ECO:0000256" key="9">
    <source>
        <dbReference type="ARBA" id="ARBA00022759"/>
    </source>
</evidence>
<organism evidence="15 16">
    <name type="scientific">Capnocytophaga cynodegmi</name>
    <dbReference type="NCBI Taxonomy" id="28189"/>
    <lineage>
        <taxon>Bacteria</taxon>
        <taxon>Pseudomonadati</taxon>
        <taxon>Bacteroidota</taxon>
        <taxon>Flavobacteriia</taxon>
        <taxon>Flavobacteriales</taxon>
        <taxon>Flavobacteriaceae</taxon>
        <taxon>Capnocytophaga</taxon>
    </lineage>
</organism>
<dbReference type="EC" id="3.1.26.4" evidence="5 12"/>
<dbReference type="AlphaFoldDB" id="A0A0B7H082"/>
<dbReference type="PANTHER" id="PTHR10642:SF26">
    <property type="entry name" value="RIBONUCLEASE H1"/>
    <property type="match status" value="1"/>
</dbReference>
<evidence type="ECO:0000313" key="15">
    <source>
        <dbReference type="EMBL" id="CEN32785.1"/>
    </source>
</evidence>
<comment type="cofactor">
    <cofactor evidence="2">
        <name>Mg(2+)</name>
        <dbReference type="ChEBI" id="CHEBI:18420"/>
    </cofactor>
</comment>
<evidence type="ECO:0000313" key="16">
    <source>
        <dbReference type="Proteomes" id="UP000038055"/>
    </source>
</evidence>
<comment type="subcellular location">
    <subcellularLocation>
        <location evidence="12">Cytoplasm</location>
    </subcellularLocation>
</comment>
<protein>
    <recommendedName>
        <fullName evidence="6 12">Ribonuclease H</fullName>
        <ecNumber evidence="5 12">3.1.26.4</ecNumber>
    </recommendedName>
</protein>